<evidence type="ECO:0000313" key="1">
    <source>
        <dbReference type="EMBL" id="CAB4160965.1"/>
    </source>
</evidence>
<dbReference type="InterPro" id="IPR007499">
    <property type="entry name" value="ERF_bacteria_virus"/>
</dbReference>
<protein>
    <submittedName>
        <fullName evidence="1">Essential recombination function protein</fullName>
    </submittedName>
</protein>
<organism evidence="1">
    <name type="scientific">uncultured Caudovirales phage</name>
    <dbReference type="NCBI Taxonomy" id="2100421"/>
    <lineage>
        <taxon>Viruses</taxon>
        <taxon>Duplodnaviria</taxon>
        <taxon>Heunggongvirae</taxon>
        <taxon>Uroviricota</taxon>
        <taxon>Caudoviricetes</taxon>
        <taxon>Peduoviridae</taxon>
        <taxon>Maltschvirus</taxon>
        <taxon>Maltschvirus maltsch</taxon>
    </lineage>
</organism>
<proteinExistence type="predicted"/>
<reference evidence="1" key="1">
    <citation type="submission" date="2020-04" db="EMBL/GenBank/DDBJ databases">
        <authorList>
            <person name="Chiriac C."/>
            <person name="Salcher M."/>
            <person name="Ghai R."/>
            <person name="Kavagutti S V."/>
        </authorList>
    </citation>
    <scope>NUCLEOTIDE SEQUENCE</scope>
</reference>
<gene>
    <name evidence="1" type="ORF">UFOVP766_22</name>
</gene>
<dbReference type="Pfam" id="PF04404">
    <property type="entry name" value="ERF"/>
    <property type="match status" value="1"/>
</dbReference>
<accession>A0A6J5NV77</accession>
<name>A0A6J5NV77_9CAUD</name>
<dbReference type="EMBL" id="LR796699">
    <property type="protein sequence ID" value="CAB4160965.1"/>
    <property type="molecule type" value="Genomic_DNA"/>
</dbReference>
<sequence length="193" mass="20474">MNTFNKVAAALVKAQKEFGPALKSSTNPHFKNRYADLAACVEAVVEALNNNGIALTQRVSSYDNGVIVETVFIHESGEVINCGQLQVPATKQDAQGYGSALTYARRYSLMAACGIAPEDDDGNAASRRPSAPAQPIADITDHLSAIEASASSDDLAKAYSAAYDACQGNQQLQAKVIAAKKARIERAKKEKAK</sequence>